<dbReference type="Proteomes" id="UP000289738">
    <property type="component" value="Chromosome B09"/>
</dbReference>
<accession>A0A444XQH5</accession>
<name>A0A444XQH5_ARAHY</name>
<dbReference type="AlphaFoldDB" id="A0A444XQH5"/>
<comment type="caution">
    <text evidence="2">The sequence shown here is derived from an EMBL/GenBank/DDBJ whole genome shotgun (WGS) entry which is preliminary data.</text>
</comment>
<evidence type="ECO:0000313" key="3">
    <source>
        <dbReference type="Proteomes" id="UP000289738"/>
    </source>
</evidence>
<evidence type="ECO:0008006" key="4">
    <source>
        <dbReference type="Google" id="ProtNLM"/>
    </source>
</evidence>
<proteinExistence type="predicted"/>
<protein>
    <recommendedName>
        <fullName evidence="4">DUF4283 domain-containing protein</fullName>
    </recommendedName>
</protein>
<organism evidence="2 3">
    <name type="scientific">Arachis hypogaea</name>
    <name type="common">Peanut</name>
    <dbReference type="NCBI Taxonomy" id="3818"/>
    <lineage>
        <taxon>Eukaryota</taxon>
        <taxon>Viridiplantae</taxon>
        <taxon>Streptophyta</taxon>
        <taxon>Embryophyta</taxon>
        <taxon>Tracheophyta</taxon>
        <taxon>Spermatophyta</taxon>
        <taxon>Magnoliopsida</taxon>
        <taxon>eudicotyledons</taxon>
        <taxon>Gunneridae</taxon>
        <taxon>Pentapetalae</taxon>
        <taxon>rosids</taxon>
        <taxon>fabids</taxon>
        <taxon>Fabales</taxon>
        <taxon>Fabaceae</taxon>
        <taxon>Papilionoideae</taxon>
        <taxon>50 kb inversion clade</taxon>
        <taxon>dalbergioids sensu lato</taxon>
        <taxon>Dalbergieae</taxon>
        <taxon>Pterocarpus clade</taxon>
        <taxon>Arachis</taxon>
    </lineage>
</organism>
<sequence>MSEKATTPDKTTFQEEDLMNCSTKKVKPNGDEVLLDVEAEENGGSADVDMQHVNRSPSIDSSQEKELKVPSKFGKGVTSSKLTSNGRNRICGASYKDSLLMGGAGISLLPEEIDHMVAEDYILEEISDEGTGKAAPFDPKPEVEVSLAEYGESCRPWKLSLIVKVLGKNIGFRTMESWVQRVWSKNGNFKISSLCVMAAKVTISMRFLKARGNSTLPNALEQNHVIQEVSNLKEGAESLGVFWSWMLATKAQRRFNRSNSPVGPSTQRGNPIRLVSRFQSLEHAEQEESEMEAHIHKEGFVSNNHVAQVVKTKKSSLSKHTSYSKSRLVGPKGVSKAPEGRGTSEKGVE</sequence>
<reference evidence="2 3" key="1">
    <citation type="submission" date="2019-01" db="EMBL/GenBank/DDBJ databases">
        <title>Sequencing of cultivated peanut Arachis hypogaea provides insights into genome evolution and oil improvement.</title>
        <authorList>
            <person name="Chen X."/>
        </authorList>
    </citation>
    <scope>NUCLEOTIDE SEQUENCE [LARGE SCALE GENOMIC DNA]</scope>
    <source>
        <strain evidence="3">cv. Fuhuasheng</strain>
        <tissue evidence="2">Leaves</tissue>
    </source>
</reference>
<feature type="region of interest" description="Disordered" evidence="1">
    <location>
        <begin position="311"/>
        <end position="349"/>
    </location>
</feature>
<evidence type="ECO:0000256" key="1">
    <source>
        <dbReference type="SAM" id="MobiDB-lite"/>
    </source>
</evidence>
<keyword evidence="3" id="KW-1185">Reference proteome</keyword>
<dbReference type="EMBL" id="SDMP01000019">
    <property type="protein sequence ID" value="RYQ91951.1"/>
    <property type="molecule type" value="Genomic_DNA"/>
</dbReference>
<evidence type="ECO:0000313" key="2">
    <source>
        <dbReference type="EMBL" id="RYQ91951.1"/>
    </source>
</evidence>
<feature type="region of interest" description="Disordered" evidence="1">
    <location>
        <begin position="40"/>
        <end position="80"/>
    </location>
</feature>
<gene>
    <name evidence="2" type="ORF">Ahy_B09g098023</name>
</gene>
<feature type="compositionally biased region" description="Basic and acidic residues" evidence="1">
    <location>
        <begin position="338"/>
        <end position="349"/>
    </location>
</feature>